<dbReference type="PANTHER" id="PTHR11638:SF18">
    <property type="entry name" value="HEAT SHOCK PROTEIN 104"/>
    <property type="match status" value="1"/>
</dbReference>
<dbReference type="PANTHER" id="PTHR11638">
    <property type="entry name" value="ATP-DEPENDENT CLP PROTEASE"/>
    <property type="match status" value="1"/>
</dbReference>
<evidence type="ECO:0000256" key="1">
    <source>
        <dbReference type="ARBA" id="ARBA00022737"/>
    </source>
</evidence>
<dbReference type="Pfam" id="PF17871">
    <property type="entry name" value="AAA_lid_9"/>
    <property type="match status" value="1"/>
</dbReference>
<comment type="caution">
    <text evidence="8">The sequence shown here is derived from an EMBL/GenBank/DDBJ whole genome shotgun (WGS) entry which is preliminary data.</text>
</comment>
<dbReference type="CDD" id="cd19499">
    <property type="entry name" value="RecA-like_ClpB_Hsp104-like"/>
    <property type="match status" value="1"/>
</dbReference>
<evidence type="ECO:0000256" key="2">
    <source>
        <dbReference type="ARBA" id="ARBA00022741"/>
    </source>
</evidence>
<evidence type="ECO:0000256" key="4">
    <source>
        <dbReference type="ARBA" id="ARBA00023186"/>
    </source>
</evidence>
<evidence type="ECO:0000259" key="6">
    <source>
        <dbReference type="SMART" id="SM00382"/>
    </source>
</evidence>
<dbReference type="Gene3D" id="4.10.860.10">
    <property type="entry name" value="UVR domain"/>
    <property type="match status" value="1"/>
</dbReference>
<name>A0ABT4UFS7_9BACT</name>
<dbReference type="Pfam" id="PF10431">
    <property type="entry name" value="ClpB_D2-small"/>
    <property type="match status" value="1"/>
</dbReference>
<dbReference type="Pfam" id="PF07724">
    <property type="entry name" value="AAA_2"/>
    <property type="match status" value="1"/>
</dbReference>
<dbReference type="CDD" id="cd00009">
    <property type="entry name" value="AAA"/>
    <property type="match status" value="1"/>
</dbReference>
<sequence length="827" mass="92599">MATNTKYSFTPTSEEVIYIAGKLAKEQNHASVSPAHLLTAALNKNFGLRNTLQQNDVDVYYLEDWAAIRMEQLPKGASAHKEPEWEPGLHTLFTEAENNAHLFHSEAISPEAIFYALSIPGVAFSYDQLKTFPIDSGQFLSFASKGNKTGSVAKAGTNGSPIHSGSKSDGVLGQFTIDLVTQLQDDNNKPFIGRSAEVRKLIEIISRKRKSSVVIVGESGVGKTALMDCFGYAIIQNETPDFIKEWPVLKLQTHAIIAGATYKGEIEDRLQKVFKALEAYPKSVLLIDDIHLFLDAQQKNTGLSGMLKVILEKDSTTIIATTSNENYRKLIESDTGLYRSFEKISINEPALNVAEEMLNNVLEKYESYHQVQVEEATIHNVVKLAHRYLYTRRLPDSGIDLLDRSMAVFRIMKNTSRQRIEQLQEKFKALDNNATEQTLDYFYQTIQNSLTPTLLARLADENSYFTLKSVEEKQQYIRGTLQKLYDISVTGFDKMSVDDVVAVLINLTGISIGKMQSDEKEKLMQMQDILRSRVIGQDVAVSAVNDAILESRSGLNKEGQPIASFFFLGPTGTGKTELAKALAQFLFQDESTIIRFDMSEFKEEHSAALLYGAPPGYVGYEEGGLLVNKIRKQPYSIVLFDEIEKAHPSVFDIFLQILDEGKLTDKLGNIGNFTNAVILFTSNIGADYIIQSFVEGKVPPQNQLLEKMTGYFRPEFLARITEIVPFAPIPEENVVKIFDIHLKPLIKQLAQQQINFAIDSDAKTWLAMQGYSPKYGVRPLKNIIRTGIRKPLSKLIVSESLKPGQTVHGKLTEIDNETKINWEISDN</sequence>
<dbReference type="Pfam" id="PF02861">
    <property type="entry name" value="Clp_N"/>
    <property type="match status" value="1"/>
</dbReference>
<feature type="domain" description="Clp ATPase C-terminal" evidence="7">
    <location>
        <begin position="729"/>
        <end position="820"/>
    </location>
</feature>
<dbReference type="EMBL" id="JAQGEF010000002">
    <property type="protein sequence ID" value="MDA3613683.1"/>
    <property type="molecule type" value="Genomic_DNA"/>
</dbReference>
<keyword evidence="8" id="KW-0378">Hydrolase</keyword>
<keyword evidence="5" id="KW-0175">Coiled coil</keyword>
<keyword evidence="3 8" id="KW-0067">ATP-binding</keyword>
<dbReference type="GO" id="GO:0006508">
    <property type="term" value="P:proteolysis"/>
    <property type="evidence" value="ECO:0007669"/>
    <property type="project" value="UniProtKB-KW"/>
</dbReference>
<dbReference type="InterPro" id="IPR003959">
    <property type="entry name" value="ATPase_AAA_core"/>
</dbReference>
<keyword evidence="9" id="KW-1185">Reference proteome</keyword>
<dbReference type="GO" id="GO:0005524">
    <property type="term" value="F:ATP binding"/>
    <property type="evidence" value="ECO:0007669"/>
    <property type="project" value="UniProtKB-KW"/>
</dbReference>
<dbReference type="PRINTS" id="PR00300">
    <property type="entry name" value="CLPPROTEASEA"/>
</dbReference>
<proteinExistence type="predicted"/>
<dbReference type="Gene3D" id="1.10.1780.10">
    <property type="entry name" value="Clp, N-terminal domain"/>
    <property type="match status" value="1"/>
</dbReference>
<dbReference type="PROSITE" id="PS00675">
    <property type="entry name" value="SIGMA54_INTERACT_1"/>
    <property type="match status" value="1"/>
</dbReference>
<evidence type="ECO:0000313" key="9">
    <source>
        <dbReference type="Proteomes" id="UP001210231"/>
    </source>
</evidence>
<organism evidence="8 9">
    <name type="scientific">Polluticaenibacter yanchengensis</name>
    <dbReference type="NCBI Taxonomy" id="3014562"/>
    <lineage>
        <taxon>Bacteria</taxon>
        <taxon>Pseudomonadati</taxon>
        <taxon>Bacteroidota</taxon>
        <taxon>Chitinophagia</taxon>
        <taxon>Chitinophagales</taxon>
        <taxon>Chitinophagaceae</taxon>
        <taxon>Polluticaenibacter</taxon>
    </lineage>
</organism>
<dbReference type="InterPro" id="IPR036628">
    <property type="entry name" value="Clp_N_dom_sf"/>
</dbReference>
<dbReference type="Gene3D" id="1.10.8.60">
    <property type="match status" value="2"/>
</dbReference>
<accession>A0ABT4UFS7</accession>
<dbReference type="InterPro" id="IPR050130">
    <property type="entry name" value="ClpA_ClpB"/>
</dbReference>
<dbReference type="SMART" id="SM01086">
    <property type="entry name" value="ClpB_D2-small"/>
    <property type="match status" value="1"/>
</dbReference>
<dbReference type="Pfam" id="PF00004">
    <property type="entry name" value="AAA"/>
    <property type="match status" value="1"/>
</dbReference>
<dbReference type="InterPro" id="IPR041546">
    <property type="entry name" value="ClpA/ClpB_AAA_lid"/>
</dbReference>
<dbReference type="Proteomes" id="UP001210231">
    <property type="component" value="Unassembled WGS sequence"/>
</dbReference>
<keyword evidence="1" id="KW-0677">Repeat</keyword>
<dbReference type="Gene3D" id="3.40.50.300">
    <property type="entry name" value="P-loop containing nucleotide triphosphate hydrolases"/>
    <property type="match status" value="2"/>
</dbReference>
<dbReference type="SMART" id="SM00382">
    <property type="entry name" value="AAA"/>
    <property type="match status" value="2"/>
</dbReference>
<dbReference type="RefSeq" id="WP_407030011.1">
    <property type="nucleotide sequence ID" value="NZ_JAQGEF010000002.1"/>
</dbReference>
<dbReference type="InterPro" id="IPR019489">
    <property type="entry name" value="Clp_ATPase_C"/>
</dbReference>
<feature type="domain" description="AAA+ ATPase" evidence="6">
    <location>
        <begin position="561"/>
        <end position="704"/>
    </location>
</feature>
<dbReference type="InterPro" id="IPR004176">
    <property type="entry name" value="Clp_R_N"/>
</dbReference>
<gene>
    <name evidence="8" type="ORF">O3P16_02600</name>
</gene>
<evidence type="ECO:0000256" key="3">
    <source>
        <dbReference type="ARBA" id="ARBA00022840"/>
    </source>
</evidence>
<dbReference type="InterPro" id="IPR025662">
    <property type="entry name" value="Sigma_54_int_dom_ATP-bd_1"/>
</dbReference>
<dbReference type="InterPro" id="IPR003593">
    <property type="entry name" value="AAA+_ATPase"/>
</dbReference>
<dbReference type="InterPro" id="IPR027417">
    <property type="entry name" value="P-loop_NTPase"/>
</dbReference>
<dbReference type="SUPFAM" id="SSF81923">
    <property type="entry name" value="Double Clp-N motif"/>
    <property type="match status" value="1"/>
</dbReference>
<evidence type="ECO:0000256" key="5">
    <source>
        <dbReference type="SAM" id="Coils"/>
    </source>
</evidence>
<keyword evidence="8" id="KW-0645">Protease</keyword>
<evidence type="ECO:0000259" key="7">
    <source>
        <dbReference type="SMART" id="SM01086"/>
    </source>
</evidence>
<protein>
    <submittedName>
        <fullName evidence="8">ATP-dependent Clp protease ATP-binding subunit</fullName>
    </submittedName>
</protein>
<keyword evidence="4" id="KW-0143">Chaperone</keyword>
<dbReference type="GO" id="GO:0008233">
    <property type="term" value="F:peptidase activity"/>
    <property type="evidence" value="ECO:0007669"/>
    <property type="project" value="UniProtKB-KW"/>
</dbReference>
<feature type="domain" description="AAA+ ATPase" evidence="6">
    <location>
        <begin position="209"/>
        <end position="351"/>
    </location>
</feature>
<reference evidence="8 9" key="1">
    <citation type="submission" date="2022-12" db="EMBL/GenBank/DDBJ databases">
        <title>Chitinophagaceae gen. sp. nov., a new member of the family Chitinophagaceae, isolated from soil in a chemical factory.</title>
        <authorList>
            <person name="Ke Z."/>
        </authorList>
    </citation>
    <scope>NUCLEOTIDE SEQUENCE [LARGE SCALE GENOMIC DNA]</scope>
    <source>
        <strain evidence="8 9">LY-5</strain>
    </source>
</reference>
<feature type="coiled-coil region" evidence="5">
    <location>
        <begin position="413"/>
        <end position="440"/>
    </location>
</feature>
<keyword evidence="2" id="KW-0547">Nucleotide-binding</keyword>
<dbReference type="InterPro" id="IPR001270">
    <property type="entry name" value="ClpA/B"/>
</dbReference>
<evidence type="ECO:0000313" key="8">
    <source>
        <dbReference type="EMBL" id="MDA3613683.1"/>
    </source>
</evidence>
<dbReference type="SUPFAM" id="SSF52540">
    <property type="entry name" value="P-loop containing nucleoside triphosphate hydrolases"/>
    <property type="match status" value="2"/>
</dbReference>